<gene>
    <name evidence="11" type="primary">flgM</name>
    <name evidence="11" type="ORF">HZS81_13070</name>
</gene>
<keyword evidence="3" id="KW-0678">Repressor</keyword>
<keyword evidence="11" id="KW-0966">Cell projection</keyword>
<feature type="domain" description="Anti-sigma-28 factor FlgM C-terminal" evidence="10">
    <location>
        <begin position="43"/>
        <end position="82"/>
    </location>
</feature>
<dbReference type="RefSeq" id="WP_179931015.1">
    <property type="nucleotide sequence ID" value="NZ_JACCDF010000012.1"/>
</dbReference>
<evidence type="ECO:0000313" key="12">
    <source>
        <dbReference type="Proteomes" id="UP000586119"/>
    </source>
</evidence>
<evidence type="ECO:0000256" key="4">
    <source>
        <dbReference type="ARBA" id="ARBA00022795"/>
    </source>
</evidence>
<name>A0A7Z0LMJ7_9GAMM</name>
<accession>A0A7Z0LMJ7</accession>
<feature type="compositionally biased region" description="Polar residues" evidence="9">
    <location>
        <begin position="1"/>
        <end position="16"/>
    </location>
</feature>
<reference evidence="11 12" key="1">
    <citation type="journal article" date="2015" name="Int. J. Syst. Evol. Microbiol.">
        <title>Halomonas salicampi sp. nov., a halotolerant and alkalitolerant bacterium isolated from a saltern soil.</title>
        <authorList>
            <person name="Lee J.C."/>
            <person name="Kim Y.S."/>
            <person name="Yun B.S."/>
            <person name="Whang K.S."/>
        </authorList>
    </citation>
    <scope>NUCLEOTIDE SEQUENCE [LARGE SCALE GENOMIC DNA]</scope>
    <source>
        <strain evidence="11 12">BH103</strain>
    </source>
</reference>
<dbReference type="GO" id="GO:0044781">
    <property type="term" value="P:bacterial-type flagellum organization"/>
    <property type="evidence" value="ECO:0007669"/>
    <property type="project" value="UniProtKB-KW"/>
</dbReference>
<evidence type="ECO:0000259" key="10">
    <source>
        <dbReference type="Pfam" id="PF04316"/>
    </source>
</evidence>
<keyword evidence="4" id="KW-1005">Bacterial flagellum biogenesis</keyword>
<comment type="caution">
    <text evidence="11">The sequence shown here is derived from an EMBL/GenBank/DDBJ whole genome shotgun (WGS) entry which is preliminary data.</text>
</comment>
<evidence type="ECO:0000256" key="9">
    <source>
        <dbReference type="SAM" id="MobiDB-lite"/>
    </source>
</evidence>
<evidence type="ECO:0000256" key="7">
    <source>
        <dbReference type="ARBA" id="ARBA00024739"/>
    </source>
</evidence>
<evidence type="ECO:0000256" key="8">
    <source>
        <dbReference type="ARBA" id="ARBA00030117"/>
    </source>
</evidence>
<evidence type="ECO:0000256" key="1">
    <source>
        <dbReference type="ARBA" id="ARBA00005322"/>
    </source>
</evidence>
<keyword evidence="11" id="KW-0969">Cilium</keyword>
<evidence type="ECO:0000256" key="6">
    <source>
        <dbReference type="ARBA" id="ARBA00023163"/>
    </source>
</evidence>
<dbReference type="Proteomes" id="UP000586119">
    <property type="component" value="Unassembled WGS sequence"/>
</dbReference>
<evidence type="ECO:0000256" key="3">
    <source>
        <dbReference type="ARBA" id="ARBA00022491"/>
    </source>
</evidence>
<dbReference type="SUPFAM" id="SSF101498">
    <property type="entry name" value="Anti-sigma factor FlgM"/>
    <property type="match status" value="1"/>
</dbReference>
<dbReference type="GO" id="GO:0045892">
    <property type="term" value="P:negative regulation of DNA-templated transcription"/>
    <property type="evidence" value="ECO:0007669"/>
    <property type="project" value="InterPro"/>
</dbReference>
<evidence type="ECO:0000313" key="11">
    <source>
        <dbReference type="EMBL" id="NYS61682.1"/>
    </source>
</evidence>
<keyword evidence="6" id="KW-0804">Transcription</keyword>
<keyword evidence="12" id="KW-1185">Reference proteome</keyword>
<evidence type="ECO:0000256" key="5">
    <source>
        <dbReference type="ARBA" id="ARBA00023015"/>
    </source>
</evidence>
<keyword evidence="5" id="KW-0805">Transcription regulation</keyword>
<dbReference type="NCBIfam" id="TIGR03824">
    <property type="entry name" value="FlgM_jcvi"/>
    <property type="match status" value="1"/>
</dbReference>
<proteinExistence type="inferred from homology"/>
<comment type="function">
    <text evidence="7">Responsible for the coupling of flagellin expression to flagellar assembly by preventing expression of the flagellin genes when a component of the middle class of proteins is defective. It negatively regulates flagellar genes by inhibiting the activity of FliA by directly binding to FliA.</text>
</comment>
<organism evidence="11 12">
    <name type="scientific">Vreelandella salicampi</name>
    <dbReference type="NCBI Taxonomy" id="1449798"/>
    <lineage>
        <taxon>Bacteria</taxon>
        <taxon>Pseudomonadati</taxon>
        <taxon>Pseudomonadota</taxon>
        <taxon>Gammaproteobacteria</taxon>
        <taxon>Oceanospirillales</taxon>
        <taxon>Halomonadaceae</taxon>
        <taxon>Vreelandella</taxon>
    </lineage>
</organism>
<comment type="similarity">
    <text evidence="1">Belongs to the FlgM family.</text>
</comment>
<dbReference type="Pfam" id="PF04316">
    <property type="entry name" value="FlgM"/>
    <property type="match status" value="1"/>
</dbReference>
<feature type="region of interest" description="Disordered" evidence="9">
    <location>
        <begin position="1"/>
        <end position="52"/>
    </location>
</feature>
<protein>
    <recommendedName>
        <fullName evidence="2">Negative regulator of flagellin synthesis</fullName>
    </recommendedName>
    <alternativeName>
        <fullName evidence="8">Anti-sigma-28 factor</fullName>
    </alternativeName>
</protein>
<dbReference type="InterPro" id="IPR031316">
    <property type="entry name" value="FlgM_C"/>
</dbReference>
<feature type="compositionally biased region" description="Polar residues" evidence="9">
    <location>
        <begin position="31"/>
        <end position="52"/>
    </location>
</feature>
<dbReference type="InterPro" id="IPR007412">
    <property type="entry name" value="FlgM"/>
</dbReference>
<dbReference type="InterPro" id="IPR035890">
    <property type="entry name" value="Anti-sigma-28_factor_FlgM_sf"/>
</dbReference>
<dbReference type="AlphaFoldDB" id="A0A7Z0LMJ7"/>
<keyword evidence="11" id="KW-0282">Flagellum</keyword>
<evidence type="ECO:0000256" key="2">
    <source>
        <dbReference type="ARBA" id="ARBA00017823"/>
    </source>
</evidence>
<dbReference type="EMBL" id="JACCDF010000012">
    <property type="protein sequence ID" value="NYS61682.1"/>
    <property type="molecule type" value="Genomic_DNA"/>
</dbReference>
<sequence length="88" mass="9413">MKVDNVNSLLRPNQAQPRDEAQKPQAGNAASAKQSSADATRLSQQSVNTSQDIDLTKVGEIRDAIREGKLDIDPERIASGLLASLGNE</sequence>